<evidence type="ECO:0000313" key="2">
    <source>
        <dbReference type="EMBL" id="KAA6399244.1"/>
    </source>
</evidence>
<feature type="compositionally biased region" description="Basic and acidic residues" evidence="1">
    <location>
        <begin position="252"/>
        <end position="263"/>
    </location>
</feature>
<feature type="region of interest" description="Disordered" evidence="1">
    <location>
        <begin position="252"/>
        <end position="288"/>
    </location>
</feature>
<feature type="compositionally biased region" description="Acidic residues" evidence="1">
    <location>
        <begin position="710"/>
        <end position="723"/>
    </location>
</feature>
<comment type="caution">
    <text evidence="2">The sequence shown here is derived from an EMBL/GenBank/DDBJ whole genome shotgun (WGS) entry which is preliminary data.</text>
</comment>
<accession>A0A5J4WW55</accession>
<feature type="compositionally biased region" description="Basic and acidic residues" evidence="1">
    <location>
        <begin position="749"/>
        <end position="764"/>
    </location>
</feature>
<organism evidence="2 3">
    <name type="scientific">Streblomastix strix</name>
    <dbReference type="NCBI Taxonomy" id="222440"/>
    <lineage>
        <taxon>Eukaryota</taxon>
        <taxon>Metamonada</taxon>
        <taxon>Preaxostyla</taxon>
        <taxon>Oxymonadida</taxon>
        <taxon>Streblomastigidae</taxon>
        <taxon>Streblomastix</taxon>
    </lineage>
</organism>
<proteinExistence type="predicted"/>
<evidence type="ECO:0000313" key="3">
    <source>
        <dbReference type="Proteomes" id="UP000324800"/>
    </source>
</evidence>
<feature type="region of interest" description="Disordered" evidence="1">
    <location>
        <begin position="321"/>
        <end position="342"/>
    </location>
</feature>
<feature type="compositionally biased region" description="Basic and acidic residues" evidence="1">
    <location>
        <begin position="324"/>
        <end position="336"/>
    </location>
</feature>
<sequence>MIEINEFIPLVVVTVNTAQVITGVKSFTQPITANRIIKLDKLDYQLIEDATQQSIAYGMYEQRILGTLTIQNGRVYISLQITHSDPNALTESGYTMFSIINNAIKPKFTGTTRNIPLNAVMFAQKVLGYPICWNGAIPIDCFINPNGTRKKYKDAVLQYSQENTEFEWKIHFYLSDCVLQRHFSNASEMRVKEMLLWLKENYSVKEIFNKRENIHMRENQNIREEINNLVTQLRNALEQNNFTNQRLSQFDNEREQNMKDSTSKKKIRSRKEKIKEQSQEIESQSDDEVEERFEEIKRNKNKEEFEKRISDLQTQITQLQQSAKQKENDWNRERDTITSSKQGIEKERITLTKQITIEQETKIQLQKDNQRIEKEKKDTFEQQSREKAEYETSIAKAELEIQSLTEQLKQINNFKQYNKKLTNDLRNATEKQSQFEEATQTTIRKLDKDKNELHERSKKAQKDLQEKETDIEKKKQQYDEEREKLQDDNQTLQVKISQLTRDQQQKERDIASKALDRERERALLQADLQQSVLETKRAKEETENQRRISQEEISELKKQISNELENQRQNWMKQINEMKSALEREANWKTAEYESREKEMISKSTTIMAQQQQEQESQTNSRLTNQLSQLHSEREQVRITAEQIIREILIQKQESEIVFNQKSQSSAAAFSQLAQLITGFAEWFFRSTHVANLQAGAALESASYAKGNNEEEEDGNEQEEGEDIVENAQRRKKRMGKYPKNTIYQLEQTLDKDREIQSEEKDKKEEEDDDEIDGKQKKIRKSRSKSPIIKPIKSPPRSFSPYP</sequence>
<name>A0A5J4WW55_9EUKA</name>
<reference evidence="2 3" key="1">
    <citation type="submission" date="2019-03" db="EMBL/GenBank/DDBJ databases">
        <title>Single cell metagenomics reveals metabolic interactions within the superorganism composed of flagellate Streblomastix strix and complex community of Bacteroidetes bacteria on its surface.</title>
        <authorList>
            <person name="Treitli S.C."/>
            <person name="Kolisko M."/>
            <person name="Husnik F."/>
            <person name="Keeling P."/>
            <person name="Hampl V."/>
        </authorList>
    </citation>
    <scope>NUCLEOTIDE SEQUENCE [LARGE SCALE GENOMIC DNA]</scope>
    <source>
        <strain evidence="2">ST1C</strain>
    </source>
</reference>
<dbReference type="Proteomes" id="UP000324800">
    <property type="component" value="Unassembled WGS sequence"/>
</dbReference>
<dbReference type="AlphaFoldDB" id="A0A5J4WW55"/>
<gene>
    <name evidence="2" type="ORF">EZS28_005232</name>
</gene>
<feature type="region of interest" description="Disordered" evidence="1">
    <location>
        <begin position="704"/>
        <end position="723"/>
    </location>
</feature>
<dbReference type="EMBL" id="SNRW01000791">
    <property type="protein sequence ID" value="KAA6399244.1"/>
    <property type="molecule type" value="Genomic_DNA"/>
</dbReference>
<feature type="region of interest" description="Disordered" evidence="1">
    <location>
        <begin position="728"/>
        <end position="803"/>
    </location>
</feature>
<feature type="compositionally biased region" description="Basic and acidic residues" evidence="1">
    <location>
        <begin position="449"/>
        <end position="487"/>
    </location>
</feature>
<feature type="compositionally biased region" description="Low complexity" evidence="1">
    <location>
        <begin position="785"/>
        <end position="803"/>
    </location>
</feature>
<feature type="region of interest" description="Disordered" evidence="1">
    <location>
        <begin position="449"/>
        <end position="490"/>
    </location>
</feature>
<protein>
    <submittedName>
        <fullName evidence="2">Uncharacterized protein</fullName>
    </submittedName>
</protein>
<evidence type="ECO:0000256" key="1">
    <source>
        <dbReference type="SAM" id="MobiDB-lite"/>
    </source>
</evidence>